<evidence type="ECO:0000259" key="1">
    <source>
        <dbReference type="Pfam" id="PF12697"/>
    </source>
</evidence>
<dbReference type="SUPFAM" id="SSF53474">
    <property type="entry name" value="alpha/beta-Hydrolases"/>
    <property type="match status" value="1"/>
</dbReference>
<organism evidence="2 3">
    <name type="scientific">Propioniciclava soli</name>
    <dbReference type="NCBI Taxonomy" id="2775081"/>
    <lineage>
        <taxon>Bacteria</taxon>
        <taxon>Bacillati</taxon>
        <taxon>Actinomycetota</taxon>
        <taxon>Actinomycetes</taxon>
        <taxon>Propionibacteriales</taxon>
        <taxon>Propionibacteriaceae</taxon>
        <taxon>Propioniciclava</taxon>
    </lineage>
</organism>
<dbReference type="PANTHER" id="PTHR43798:SF33">
    <property type="entry name" value="HYDROLASE, PUTATIVE (AFU_ORTHOLOGUE AFUA_2G14860)-RELATED"/>
    <property type="match status" value="1"/>
</dbReference>
<dbReference type="InterPro" id="IPR000073">
    <property type="entry name" value="AB_hydrolase_1"/>
</dbReference>
<dbReference type="Proteomes" id="UP001434337">
    <property type="component" value="Chromosome"/>
</dbReference>
<dbReference type="InterPro" id="IPR050266">
    <property type="entry name" value="AB_hydrolase_sf"/>
</dbReference>
<dbReference type="InterPro" id="IPR029058">
    <property type="entry name" value="AB_hydrolase_fold"/>
</dbReference>
<evidence type="ECO:0000313" key="2">
    <source>
        <dbReference type="EMBL" id="WZW98516.1"/>
    </source>
</evidence>
<dbReference type="Pfam" id="PF12697">
    <property type="entry name" value="Abhydrolase_6"/>
    <property type="match status" value="1"/>
</dbReference>
<dbReference type="GO" id="GO:0016787">
    <property type="term" value="F:hydrolase activity"/>
    <property type="evidence" value="ECO:0007669"/>
    <property type="project" value="UniProtKB-KW"/>
</dbReference>
<keyword evidence="2" id="KW-0378">Hydrolase</keyword>
<name>A0ABZ3C8G3_9ACTN</name>
<accession>A0ABZ3C8G3</accession>
<dbReference type="EMBL" id="CP115965">
    <property type="protein sequence ID" value="WZW98516.1"/>
    <property type="molecule type" value="Genomic_DNA"/>
</dbReference>
<feature type="domain" description="AB hydrolase-1" evidence="1">
    <location>
        <begin position="23"/>
        <end position="263"/>
    </location>
</feature>
<dbReference type="PANTHER" id="PTHR43798">
    <property type="entry name" value="MONOACYLGLYCEROL LIPASE"/>
    <property type="match status" value="1"/>
</dbReference>
<dbReference type="RefSeq" id="WP_342372549.1">
    <property type="nucleotide sequence ID" value="NZ_CP115965.1"/>
</dbReference>
<reference evidence="2 3" key="1">
    <citation type="journal article" date="2023" name="Environ Microbiome">
        <title>A coral-associated actinobacterium mitigates coral bleaching under heat stress.</title>
        <authorList>
            <person name="Li J."/>
            <person name="Zou Y."/>
            <person name="Li Q."/>
            <person name="Zhang J."/>
            <person name="Bourne D.G."/>
            <person name="Lyu Y."/>
            <person name="Liu C."/>
            <person name="Zhang S."/>
        </authorList>
    </citation>
    <scope>NUCLEOTIDE SEQUENCE [LARGE SCALE GENOMIC DNA]</scope>
    <source>
        <strain evidence="2 3">SCSIO 13291</strain>
    </source>
</reference>
<keyword evidence="3" id="KW-1185">Reference proteome</keyword>
<sequence length="311" mass="33552">MTSLINSAGAELAVQDRGSGPPVVLVHGSLDDHRSWDHVVPALTDRFTVLTWDRRGHGASTCPPGQGHLSDDVADLAAVIRTSSPEPALVVGHSYGACVAMVLAAEQPELTCGVLLHQPPLFSVLADDPATAEIAREATAALRRAAQLIESGAVEEGVRHFVDEAAFGPGTWEGLFTEELRETCRAHADTWLDQSRDPERLALRPALLQDYPYQVVLSHGDSGPTAYDGVVQALVAALPQAKLRVIPGAGHAPHLSHPQEFAALVRDAACTPWTSRNCSWLQRKPKPRMRHFDECDGRSRRGWTGVRICAS</sequence>
<protein>
    <submittedName>
        <fullName evidence="2">Alpha/beta hydrolase</fullName>
    </submittedName>
</protein>
<evidence type="ECO:0000313" key="3">
    <source>
        <dbReference type="Proteomes" id="UP001434337"/>
    </source>
</evidence>
<dbReference type="Gene3D" id="3.40.50.1820">
    <property type="entry name" value="alpha/beta hydrolase"/>
    <property type="match status" value="1"/>
</dbReference>
<proteinExistence type="predicted"/>
<gene>
    <name evidence="2" type="ORF">PCC79_16775</name>
</gene>